<dbReference type="Proteomes" id="UP000185678">
    <property type="component" value="Unassembled WGS sequence"/>
</dbReference>
<proteinExistence type="predicted"/>
<keyword evidence="2" id="KW-1185">Reference proteome</keyword>
<gene>
    <name evidence="1" type="ORF">SAMN05421779_103530</name>
</gene>
<dbReference type="RefSeq" id="WP_076400264.1">
    <property type="nucleotide sequence ID" value="NZ_FTOA01000003.1"/>
</dbReference>
<reference evidence="1 2" key="1">
    <citation type="submission" date="2017-01" db="EMBL/GenBank/DDBJ databases">
        <authorList>
            <person name="Mah S.A."/>
            <person name="Swanson W.J."/>
            <person name="Moy G.W."/>
            <person name="Vacquier V.D."/>
        </authorList>
    </citation>
    <scope>NUCLEOTIDE SEQUENCE [LARGE SCALE GENOMIC DNA]</scope>
    <source>
        <strain evidence="1 2">DSM 11589</strain>
    </source>
</reference>
<protein>
    <submittedName>
        <fullName evidence="1">Uncharacterized protein</fullName>
    </submittedName>
</protein>
<organism evidence="1 2">
    <name type="scientific">Insolitispirillum peregrinum</name>
    <dbReference type="NCBI Taxonomy" id="80876"/>
    <lineage>
        <taxon>Bacteria</taxon>
        <taxon>Pseudomonadati</taxon>
        <taxon>Pseudomonadota</taxon>
        <taxon>Alphaproteobacteria</taxon>
        <taxon>Rhodospirillales</taxon>
        <taxon>Novispirillaceae</taxon>
        <taxon>Insolitispirillum</taxon>
    </lineage>
</organism>
<dbReference type="STRING" id="80876.SAMN05421779_103530"/>
<sequence>MNSSQDCARGFVRSKPQPTRAEALRFASHVMTSGDRRLFYGVADTLTCESALAALKDQAVDLSEHMAIAMLEYAMEGDAVRSANDE</sequence>
<evidence type="ECO:0000313" key="1">
    <source>
        <dbReference type="EMBL" id="SIS76796.1"/>
    </source>
</evidence>
<accession>A0A1N7LSI3</accession>
<name>A0A1N7LSI3_9PROT</name>
<dbReference type="EMBL" id="FTOA01000003">
    <property type="protein sequence ID" value="SIS76796.1"/>
    <property type="molecule type" value="Genomic_DNA"/>
</dbReference>
<evidence type="ECO:0000313" key="2">
    <source>
        <dbReference type="Proteomes" id="UP000185678"/>
    </source>
</evidence>
<dbReference type="AlphaFoldDB" id="A0A1N7LSI3"/>